<accession>A0AA88Q4H8</accession>
<comment type="caution">
    <text evidence="1">The sequence shown here is derived from an EMBL/GenBank/DDBJ whole genome shotgun (WGS) entry which is preliminary data.</text>
</comment>
<organism evidence="1 2">
    <name type="scientific">Cirrhinus molitorella</name>
    <name type="common">mud carp</name>
    <dbReference type="NCBI Taxonomy" id="172907"/>
    <lineage>
        <taxon>Eukaryota</taxon>
        <taxon>Metazoa</taxon>
        <taxon>Chordata</taxon>
        <taxon>Craniata</taxon>
        <taxon>Vertebrata</taxon>
        <taxon>Euteleostomi</taxon>
        <taxon>Actinopterygii</taxon>
        <taxon>Neopterygii</taxon>
        <taxon>Teleostei</taxon>
        <taxon>Ostariophysi</taxon>
        <taxon>Cypriniformes</taxon>
        <taxon>Cyprinidae</taxon>
        <taxon>Labeoninae</taxon>
        <taxon>Labeonini</taxon>
        <taxon>Cirrhinus</taxon>
    </lineage>
</organism>
<reference evidence="1" key="1">
    <citation type="submission" date="2023-08" db="EMBL/GenBank/DDBJ databases">
        <title>Chromosome-level Genome Assembly of mud carp (Cirrhinus molitorella).</title>
        <authorList>
            <person name="Liu H."/>
        </authorList>
    </citation>
    <scope>NUCLEOTIDE SEQUENCE</scope>
    <source>
        <strain evidence="1">Prfri</strain>
        <tissue evidence="1">Muscle</tissue>
    </source>
</reference>
<sequence>MKASRPSVVCNFLAFPSGSAHQIKTTFTDSRAPHLHLIKTKHTVQMHATHPTGSSSSQLFHFLFPHPLVHIYSSDWSETEQQAGG</sequence>
<keyword evidence="2" id="KW-1185">Reference proteome</keyword>
<protein>
    <submittedName>
        <fullName evidence="1">Uncharacterized protein</fullName>
    </submittedName>
</protein>
<dbReference type="EMBL" id="JAUYZG010000006">
    <property type="protein sequence ID" value="KAK2904641.1"/>
    <property type="molecule type" value="Genomic_DNA"/>
</dbReference>
<dbReference type="Proteomes" id="UP001187343">
    <property type="component" value="Unassembled WGS sequence"/>
</dbReference>
<gene>
    <name evidence="1" type="ORF">Q8A67_006440</name>
</gene>
<evidence type="ECO:0000313" key="2">
    <source>
        <dbReference type="Proteomes" id="UP001187343"/>
    </source>
</evidence>
<name>A0AA88Q4H8_9TELE</name>
<dbReference type="AlphaFoldDB" id="A0AA88Q4H8"/>
<evidence type="ECO:0000313" key="1">
    <source>
        <dbReference type="EMBL" id="KAK2904641.1"/>
    </source>
</evidence>
<proteinExistence type="predicted"/>